<proteinExistence type="predicted"/>
<dbReference type="RefSeq" id="YP_001427267.1">
    <property type="nucleotide sequence ID" value="NC_008724.1"/>
</dbReference>
<gene>
    <name evidence="2" type="primary">Z786R</name>
    <name evidence="2" type="ORF">ATCV1_Z786R</name>
</gene>
<protein>
    <submittedName>
        <fullName evidence="2">Uncharacterized protein Z786R</fullName>
    </submittedName>
</protein>
<keyword evidence="1" id="KW-0812">Transmembrane</keyword>
<dbReference type="Proteomes" id="UP000202420">
    <property type="component" value="Segment"/>
</dbReference>
<dbReference type="EMBL" id="EF101928">
    <property type="protein sequence ID" value="ABT16920.1"/>
    <property type="molecule type" value="Genomic_DNA"/>
</dbReference>
<sequence length="159" mass="18201">MNIDTVLATFFSVVILFSAFRYEREDLGCKSCFDTSVQACSDYNSVYVRGTKCSHKDTPLTMKNKLKKLLSFDKVSGSWKRCVLWSFLLASIGFVMYARGGCIDGSNIRGPWLFVISWIVFMAILYAMKSFESSHIYRVITENGHELCDNLYKYISTNQ</sequence>
<name>A7KA46_9PHYC</name>
<dbReference type="Pfam" id="PF19230">
    <property type="entry name" value="DUF5883"/>
    <property type="match status" value="1"/>
</dbReference>
<dbReference type="KEGG" id="vg:5470523"/>
<accession>A7KA46</accession>
<feature type="transmembrane region" description="Helical" evidence="1">
    <location>
        <begin position="82"/>
        <end position="98"/>
    </location>
</feature>
<reference evidence="2 3" key="1">
    <citation type="submission" date="2006-09" db="EMBL/GenBank/DDBJ databases">
        <title>Sequence and annotation of the 288-kb ATCV-1 virus that infects an endosymbiotic Chlorella strain of the heliozoon Acanthocystis turfacea.</title>
        <authorList>
            <person name="Fitzgerald L.A."/>
            <person name="Graves M.V."/>
            <person name="Li X."/>
            <person name="Pfitzner A.J.P."/>
            <person name="Hartigan J."/>
            <person name="Van Etten J.L."/>
        </authorList>
    </citation>
    <scope>NUCLEOTIDE SEQUENCE [LARGE SCALE GENOMIC DNA]</scope>
    <source>
        <strain evidence="2 3">ATCV-1</strain>
    </source>
</reference>
<organism evidence="2 3">
    <name type="scientific">Chlorovirus heliozoae</name>
    <dbReference type="NCBI Taxonomy" id="322019"/>
    <lineage>
        <taxon>Viruses</taxon>
        <taxon>Varidnaviria</taxon>
        <taxon>Bamfordvirae</taxon>
        <taxon>Nucleocytoviricota</taxon>
        <taxon>Megaviricetes</taxon>
        <taxon>Algavirales</taxon>
        <taxon>Phycodnaviridae</taxon>
        <taxon>Chlorovirus</taxon>
    </lineage>
</organism>
<evidence type="ECO:0000313" key="3">
    <source>
        <dbReference type="Proteomes" id="UP000202420"/>
    </source>
</evidence>
<dbReference type="InterPro" id="IPR045364">
    <property type="entry name" value="DUF5883"/>
</dbReference>
<keyword evidence="1" id="KW-1133">Transmembrane helix</keyword>
<evidence type="ECO:0000313" key="2">
    <source>
        <dbReference type="EMBL" id="ABT16920.1"/>
    </source>
</evidence>
<evidence type="ECO:0000256" key="1">
    <source>
        <dbReference type="SAM" id="Phobius"/>
    </source>
</evidence>
<feature type="transmembrane region" description="Helical" evidence="1">
    <location>
        <begin position="110"/>
        <end position="128"/>
    </location>
</feature>
<dbReference type="OrthoDB" id="13703at10239"/>
<keyword evidence="1" id="KW-0472">Membrane</keyword>
<dbReference type="GeneID" id="5470523"/>
<feature type="transmembrane region" description="Helical" evidence="1">
    <location>
        <begin position="6"/>
        <end position="22"/>
    </location>
</feature>
<keyword evidence="3" id="KW-1185">Reference proteome</keyword>